<name>A0A6A6Z005_9PEZI</name>
<evidence type="ECO:0000313" key="3">
    <source>
        <dbReference type="RefSeq" id="XP_033580997.1"/>
    </source>
</evidence>
<gene>
    <name evidence="1 3" type="ORF">BDZ99DRAFT_230394</name>
</gene>
<sequence length="500" mass="55032">MWGKSSYTLKCELGWHLIRLAVTKSCGSNKLTPTTTCEEKYQVLAAGQVVWVGEMPSIALLFAGKGWSYSILIHYANSVCNDVSRIDHSVSGSQRKLIEPSYQTSYENAAMTVPSVVCDHTLGTQDHIAGDGDLQHIELTYEAEHTNQNTVSLGSSSCSTSSEDSITDILSPYQNTTAFTLPVENDTRALHLHAWYTLKWSQLEEACCTIWRSVFQGPVANNYVVLDESANLIYLHLDNFLNFFEKVPRNSSMTLAVLLDDSLGKVQEHAPIFISFVCDSAKNAGGWTLDRLLEESTYESLAEAVCVVVPLLTASTYCAYNVSYWAARGLFGSSKWVWRKAFPADITIEATSAFTLSMPGQFPTPASPNSHDDYAPWASASQTICWGVRKGCWATHKVVAATVFTIKSIPKWVGALWAWWNDKPSTPNSPDTSNQLFLQDIEYPALLGTFPQDAAPVPSFPQPSLSKISPSKVTRTPSFCRLSTMSMLSPFNSGTITSVC</sequence>
<dbReference type="RefSeq" id="XP_033580997.1">
    <property type="nucleotide sequence ID" value="XM_033713503.1"/>
</dbReference>
<protein>
    <submittedName>
        <fullName evidence="1 3">Uncharacterized protein</fullName>
    </submittedName>
</protein>
<dbReference type="OrthoDB" id="10513941at2759"/>
<accession>A0A6A6Z005</accession>
<reference evidence="3" key="2">
    <citation type="submission" date="2020-04" db="EMBL/GenBank/DDBJ databases">
        <authorList>
            <consortium name="NCBI Genome Project"/>
        </authorList>
    </citation>
    <scope>NUCLEOTIDE SEQUENCE</scope>
    <source>
        <strain evidence="3">CBS 304.34</strain>
    </source>
</reference>
<dbReference type="AlphaFoldDB" id="A0A6A6Z005"/>
<dbReference type="EMBL" id="MU003695">
    <property type="protein sequence ID" value="KAF2814033.1"/>
    <property type="molecule type" value="Genomic_DNA"/>
</dbReference>
<reference evidence="3" key="3">
    <citation type="submission" date="2025-04" db="UniProtKB">
        <authorList>
            <consortium name="RefSeq"/>
        </authorList>
    </citation>
    <scope>IDENTIFICATION</scope>
    <source>
        <strain evidence="3">CBS 304.34</strain>
    </source>
</reference>
<keyword evidence="2" id="KW-1185">Reference proteome</keyword>
<evidence type="ECO:0000313" key="2">
    <source>
        <dbReference type="Proteomes" id="UP000504636"/>
    </source>
</evidence>
<organism evidence="1">
    <name type="scientific">Mytilinidion resinicola</name>
    <dbReference type="NCBI Taxonomy" id="574789"/>
    <lineage>
        <taxon>Eukaryota</taxon>
        <taxon>Fungi</taxon>
        <taxon>Dikarya</taxon>
        <taxon>Ascomycota</taxon>
        <taxon>Pezizomycotina</taxon>
        <taxon>Dothideomycetes</taxon>
        <taxon>Pleosporomycetidae</taxon>
        <taxon>Mytilinidiales</taxon>
        <taxon>Mytilinidiaceae</taxon>
        <taxon>Mytilinidion</taxon>
    </lineage>
</organism>
<reference evidence="1 3" key="1">
    <citation type="journal article" date="2020" name="Stud. Mycol.">
        <title>101 Dothideomycetes genomes: a test case for predicting lifestyles and emergence of pathogens.</title>
        <authorList>
            <person name="Haridas S."/>
            <person name="Albert R."/>
            <person name="Binder M."/>
            <person name="Bloem J."/>
            <person name="Labutti K."/>
            <person name="Salamov A."/>
            <person name="Andreopoulos B."/>
            <person name="Baker S."/>
            <person name="Barry K."/>
            <person name="Bills G."/>
            <person name="Bluhm B."/>
            <person name="Cannon C."/>
            <person name="Castanera R."/>
            <person name="Culley D."/>
            <person name="Daum C."/>
            <person name="Ezra D."/>
            <person name="Gonzalez J."/>
            <person name="Henrissat B."/>
            <person name="Kuo A."/>
            <person name="Liang C."/>
            <person name="Lipzen A."/>
            <person name="Lutzoni F."/>
            <person name="Magnuson J."/>
            <person name="Mondo S."/>
            <person name="Nolan M."/>
            <person name="Ohm R."/>
            <person name="Pangilinan J."/>
            <person name="Park H.-J."/>
            <person name="Ramirez L."/>
            <person name="Alfaro M."/>
            <person name="Sun H."/>
            <person name="Tritt A."/>
            <person name="Yoshinaga Y."/>
            <person name="Zwiers L.-H."/>
            <person name="Turgeon B."/>
            <person name="Goodwin S."/>
            <person name="Spatafora J."/>
            <person name="Crous P."/>
            <person name="Grigoriev I."/>
        </authorList>
    </citation>
    <scope>NUCLEOTIDE SEQUENCE</scope>
    <source>
        <strain evidence="1 3">CBS 304.34</strain>
    </source>
</reference>
<proteinExistence type="predicted"/>
<dbReference type="GeneID" id="54454396"/>
<evidence type="ECO:0000313" key="1">
    <source>
        <dbReference type="EMBL" id="KAF2814033.1"/>
    </source>
</evidence>
<dbReference type="Proteomes" id="UP000504636">
    <property type="component" value="Unplaced"/>
</dbReference>